<proteinExistence type="predicted"/>
<evidence type="ECO:0008006" key="3">
    <source>
        <dbReference type="Google" id="ProtNLM"/>
    </source>
</evidence>
<organism evidence="1 2">
    <name type="scientific">Burkholderia cenocepacia</name>
    <dbReference type="NCBI Taxonomy" id="95486"/>
    <lineage>
        <taxon>Bacteria</taxon>
        <taxon>Pseudomonadati</taxon>
        <taxon>Pseudomonadota</taxon>
        <taxon>Betaproteobacteria</taxon>
        <taxon>Burkholderiales</taxon>
        <taxon>Burkholderiaceae</taxon>
        <taxon>Burkholderia</taxon>
        <taxon>Burkholderia cepacia complex</taxon>
    </lineage>
</organism>
<sequence>MRAHSLKPLFSLGRVLATPGAIDLLDRTGITADDLLQRHQSGDWGVVCASDARSNDLAVVNRTRILSAYDLGARRERLWIITEANRRATTLLLPSEY</sequence>
<evidence type="ECO:0000313" key="1">
    <source>
        <dbReference type="EMBL" id="MCA8379472.1"/>
    </source>
</evidence>
<dbReference type="AlphaFoldDB" id="A0AAW4TCQ3"/>
<dbReference type="EMBL" id="JAIZTC010000003">
    <property type="protein sequence ID" value="MCA8379472.1"/>
    <property type="molecule type" value="Genomic_DNA"/>
</dbReference>
<reference evidence="1" key="1">
    <citation type="submission" date="2023-08" db="EMBL/GenBank/DDBJ databases">
        <title>A collection of bacterial strains from the Burkholderia cepacia Research Laboratory and Repository.</title>
        <authorList>
            <person name="Lipuma J."/>
            <person name="Spilker T."/>
        </authorList>
    </citation>
    <scope>NUCLEOTIDE SEQUENCE</scope>
    <source>
        <strain evidence="1">AU0862</strain>
    </source>
</reference>
<gene>
    <name evidence="1" type="ORF">LGN22_11345</name>
</gene>
<name>A0AAW4TCQ3_9BURK</name>
<evidence type="ECO:0000313" key="2">
    <source>
        <dbReference type="Proteomes" id="UP001199070"/>
    </source>
</evidence>
<comment type="caution">
    <text evidence="1">The sequence shown here is derived from an EMBL/GenBank/DDBJ whole genome shotgun (WGS) entry which is preliminary data.</text>
</comment>
<dbReference type="Proteomes" id="UP001199070">
    <property type="component" value="Unassembled WGS sequence"/>
</dbReference>
<dbReference type="RefSeq" id="WP_226133659.1">
    <property type="nucleotide sequence ID" value="NZ_JAIZTC010000003.1"/>
</dbReference>
<accession>A0AAW4TCQ3</accession>
<protein>
    <recommendedName>
        <fullName evidence="3">Type I restriction endonuclease subunit M</fullName>
    </recommendedName>
</protein>